<dbReference type="AlphaFoldDB" id="A0A6G9QM41"/>
<reference evidence="1 2" key="1">
    <citation type="submission" date="2020-03" db="EMBL/GenBank/DDBJ databases">
        <title>Complete genome sequence of Shewanella sp.</title>
        <authorList>
            <person name="Kim Y.-S."/>
            <person name="Kim S.-J."/>
            <person name="Jung H.-K."/>
            <person name="Kim K.-H."/>
        </authorList>
    </citation>
    <scope>NUCLEOTIDE SEQUENCE [LARGE SCALE GENOMIC DNA]</scope>
    <source>
        <strain evidence="1 2">PN3F2</strain>
    </source>
</reference>
<evidence type="ECO:0000313" key="2">
    <source>
        <dbReference type="Proteomes" id="UP000502608"/>
    </source>
</evidence>
<dbReference type="KEGG" id="saes:HBH39_12000"/>
<name>A0A6G9QM41_9GAMM</name>
<dbReference type="EMBL" id="CP050313">
    <property type="protein sequence ID" value="QIR15117.1"/>
    <property type="molecule type" value="Genomic_DNA"/>
</dbReference>
<organism evidence="1 2">
    <name type="scientific">Shewanella aestuarii</name>
    <dbReference type="NCBI Taxonomy" id="1028752"/>
    <lineage>
        <taxon>Bacteria</taxon>
        <taxon>Pseudomonadati</taxon>
        <taxon>Pseudomonadota</taxon>
        <taxon>Gammaproteobacteria</taxon>
        <taxon>Alteromonadales</taxon>
        <taxon>Shewanellaceae</taxon>
        <taxon>Shewanella</taxon>
    </lineage>
</organism>
<keyword evidence="2" id="KW-1185">Reference proteome</keyword>
<proteinExistence type="predicted"/>
<accession>A0A6G9QM41</accession>
<gene>
    <name evidence="1" type="ORF">HBH39_12000</name>
</gene>
<protein>
    <submittedName>
        <fullName evidence="1">Uncharacterized protein</fullName>
    </submittedName>
</protein>
<dbReference type="RefSeq" id="WP_167678578.1">
    <property type="nucleotide sequence ID" value="NZ_CP050313.1"/>
</dbReference>
<sequence length="111" mass="12858">MLISDVEDALSSIVELMITARRQSLTEPEFEELFNEVVIEKLSQLSYEYPINTAQISKLEKQRWSVYWDIILNKPIFDDMSFSINLCAVDGVLLQASYSEPENKILVIKLR</sequence>
<dbReference type="Proteomes" id="UP000502608">
    <property type="component" value="Chromosome"/>
</dbReference>
<evidence type="ECO:0000313" key="1">
    <source>
        <dbReference type="EMBL" id="QIR15117.1"/>
    </source>
</evidence>